<reference evidence="10" key="1">
    <citation type="submission" date="2023-01" db="EMBL/GenBank/DDBJ databases">
        <title>Key to firefly adult light organ development and bioluminescence: homeobox transcription factors regulate luciferase expression and transportation to peroxisome.</title>
        <authorList>
            <person name="Fu X."/>
        </authorList>
    </citation>
    <scope>NUCLEOTIDE SEQUENCE [LARGE SCALE GENOMIC DNA]</scope>
</reference>
<evidence type="ECO:0000256" key="4">
    <source>
        <dbReference type="ARBA" id="ARBA00023125"/>
    </source>
</evidence>
<feature type="domain" description="THAP-type" evidence="8">
    <location>
        <begin position="44"/>
        <end position="143"/>
    </location>
</feature>
<evidence type="ECO:0000256" key="6">
    <source>
        <dbReference type="SAM" id="Coils"/>
    </source>
</evidence>
<accession>A0AAN7SK00</accession>
<keyword evidence="1" id="KW-0479">Metal-binding</keyword>
<dbReference type="PANTHER" id="PTHR46600:SF11">
    <property type="entry name" value="THAP DOMAIN-CONTAINING PROTEIN 10"/>
    <property type="match status" value="1"/>
</dbReference>
<feature type="compositionally biased region" description="Polar residues" evidence="7">
    <location>
        <begin position="27"/>
        <end position="46"/>
    </location>
</feature>
<dbReference type="GO" id="GO:0008270">
    <property type="term" value="F:zinc ion binding"/>
    <property type="evidence" value="ECO:0007669"/>
    <property type="project" value="UniProtKB-KW"/>
</dbReference>
<evidence type="ECO:0000256" key="5">
    <source>
        <dbReference type="PROSITE-ProRule" id="PRU00309"/>
    </source>
</evidence>
<dbReference type="SMART" id="SM00980">
    <property type="entry name" value="THAP"/>
    <property type="match status" value="1"/>
</dbReference>
<dbReference type="InterPro" id="IPR026516">
    <property type="entry name" value="THAP1/10"/>
</dbReference>
<keyword evidence="10" id="KW-1185">Reference proteome</keyword>
<evidence type="ECO:0000313" key="10">
    <source>
        <dbReference type="Proteomes" id="UP001353858"/>
    </source>
</evidence>
<proteinExistence type="predicted"/>
<keyword evidence="4 5" id="KW-0238">DNA-binding</keyword>
<evidence type="ECO:0000256" key="3">
    <source>
        <dbReference type="ARBA" id="ARBA00022833"/>
    </source>
</evidence>
<evidence type="ECO:0000256" key="7">
    <source>
        <dbReference type="SAM" id="MobiDB-lite"/>
    </source>
</evidence>
<evidence type="ECO:0000313" key="9">
    <source>
        <dbReference type="EMBL" id="KAK4883394.1"/>
    </source>
</evidence>
<organism evidence="9 10">
    <name type="scientific">Aquatica leii</name>
    <dbReference type="NCBI Taxonomy" id="1421715"/>
    <lineage>
        <taxon>Eukaryota</taxon>
        <taxon>Metazoa</taxon>
        <taxon>Ecdysozoa</taxon>
        <taxon>Arthropoda</taxon>
        <taxon>Hexapoda</taxon>
        <taxon>Insecta</taxon>
        <taxon>Pterygota</taxon>
        <taxon>Neoptera</taxon>
        <taxon>Endopterygota</taxon>
        <taxon>Coleoptera</taxon>
        <taxon>Polyphaga</taxon>
        <taxon>Elateriformia</taxon>
        <taxon>Elateroidea</taxon>
        <taxon>Lampyridae</taxon>
        <taxon>Luciolinae</taxon>
        <taxon>Aquatica</taxon>
    </lineage>
</organism>
<evidence type="ECO:0000256" key="1">
    <source>
        <dbReference type="ARBA" id="ARBA00022723"/>
    </source>
</evidence>
<keyword evidence="6" id="KW-0175">Coiled coil</keyword>
<feature type="region of interest" description="Disordered" evidence="7">
    <location>
        <begin position="27"/>
        <end position="83"/>
    </location>
</feature>
<protein>
    <recommendedName>
        <fullName evidence="8">THAP-type domain-containing protein</fullName>
    </recommendedName>
</protein>
<keyword evidence="3" id="KW-0862">Zinc</keyword>
<dbReference type="PANTHER" id="PTHR46600">
    <property type="entry name" value="THAP DOMAIN-CONTAINING"/>
    <property type="match status" value="1"/>
</dbReference>
<dbReference type="EMBL" id="JARPUR010000002">
    <property type="protein sequence ID" value="KAK4883394.1"/>
    <property type="molecule type" value="Genomic_DNA"/>
</dbReference>
<feature type="region of interest" description="Disordered" evidence="7">
    <location>
        <begin position="250"/>
        <end position="276"/>
    </location>
</feature>
<evidence type="ECO:0000256" key="2">
    <source>
        <dbReference type="ARBA" id="ARBA00022771"/>
    </source>
</evidence>
<comment type="caution">
    <text evidence="9">The sequence shown here is derived from an EMBL/GenBank/DDBJ whole genome shotgun (WGS) entry which is preliminary data.</text>
</comment>
<dbReference type="GO" id="GO:0043565">
    <property type="term" value="F:sequence-specific DNA binding"/>
    <property type="evidence" value="ECO:0007669"/>
    <property type="project" value="InterPro"/>
</dbReference>
<keyword evidence="2 5" id="KW-0863">Zinc-finger</keyword>
<dbReference type="Proteomes" id="UP001353858">
    <property type="component" value="Unassembled WGS sequence"/>
</dbReference>
<name>A0AAN7SK00_9COLE</name>
<dbReference type="InterPro" id="IPR006612">
    <property type="entry name" value="THAP_Znf"/>
</dbReference>
<dbReference type="Pfam" id="PF05485">
    <property type="entry name" value="THAP"/>
    <property type="match status" value="1"/>
</dbReference>
<dbReference type="SMART" id="SM00692">
    <property type="entry name" value="DM3"/>
    <property type="match status" value="1"/>
</dbReference>
<feature type="compositionally biased region" description="Polar residues" evidence="7">
    <location>
        <begin position="64"/>
        <end position="81"/>
    </location>
</feature>
<dbReference type="PROSITE" id="PS50950">
    <property type="entry name" value="ZF_THAP"/>
    <property type="match status" value="1"/>
</dbReference>
<feature type="compositionally biased region" description="Polar residues" evidence="7">
    <location>
        <begin position="250"/>
        <end position="271"/>
    </location>
</feature>
<feature type="coiled-coil region" evidence="6">
    <location>
        <begin position="213"/>
        <end position="240"/>
    </location>
</feature>
<dbReference type="AlphaFoldDB" id="A0AAN7SK00"/>
<sequence>MLTTNRNNTYNDTTVIVITPRTDDSIEGQNIRLSTSESTPSNTMENTDSEIPCKSFYARPTTPVPSTSNGRPSTPIPSVSTDLRADFPKDETRKSMWITIVKKPNWLPKPTSVLCSEHFNNDCFDKTSPLKVRLLPTAIPSIEVNRLKYVRTYNTSIKKSTLKPIEPSISRTELFSSNDLNQPGTSQMVRPETPERAHFEVQRRGTLEDTPRKQKLKRKIEQLEERDLLKSKKIRQLQKNAKTLPDSAQTTCLIDPQPSTSHLDQSALEQSTHTEDTKIPNVKANFYIILHKPQHFFLLKPTKQRH</sequence>
<evidence type="ECO:0000259" key="8">
    <source>
        <dbReference type="PROSITE" id="PS50950"/>
    </source>
</evidence>
<gene>
    <name evidence="9" type="ORF">RN001_006713</name>
</gene>
<dbReference type="SUPFAM" id="SSF57716">
    <property type="entry name" value="Glucocorticoid receptor-like (DNA-binding domain)"/>
    <property type="match status" value="1"/>
</dbReference>